<keyword evidence="4" id="KW-0539">Nucleus</keyword>
<feature type="compositionally biased region" description="Basic and acidic residues" evidence="6">
    <location>
        <begin position="573"/>
        <end position="586"/>
    </location>
</feature>
<comment type="caution">
    <text evidence="7">The sequence shown here is derived from an EMBL/GenBank/DDBJ whole genome shotgun (WGS) entry which is preliminary data.</text>
</comment>
<dbReference type="Pfam" id="PF04615">
    <property type="entry name" value="Utp14"/>
    <property type="match status" value="1"/>
</dbReference>
<feature type="compositionally biased region" description="Polar residues" evidence="6">
    <location>
        <begin position="417"/>
        <end position="435"/>
    </location>
</feature>
<dbReference type="EMBL" id="MU827305">
    <property type="protein sequence ID" value="KAJ7363653.1"/>
    <property type="molecule type" value="Genomic_DNA"/>
</dbReference>
<evidence type="ECO:0000256" key="4">
    <source>
        <dbReference type="ARBA" id="ARBA00023242"/>
    </source>
</evidence>
<dbReference type="Proteomes" id="UP001163046">
    <property type="component" value="Unassembled WGS sequence"/>
</dbReference>
<gene>
    <name evidence="7" type="primary">UTP14A</name>
    <name evidence="7" type="ORF">OS493_009815</name>
</gene>
<name>A0A9X0CN90_9CNID</name>
<comment type="similarity">
    <text evidence="2">Belongs to the UTP14 family.</text>
</comment>
<comment type="subcellular location">
    <subcellularLocation>
        <location evidence="1">Nucleus</location>
        <location evidence="1">Nucleolus</location>
    </subcellularLocation>
</comment>
<feature type="region of interest" description="Disordered" evidence="6">
    <location>
        <begin position="773"/>
        <end position="796"/>
    </location>
</feature>
<feature type="coiled-coil region" evidence="5">
    <location>
        <begin position="240"/>
        <end position="269"/>
    </location>
</feature>
<dbReference type="GO" id="GO:0006364">
    <property type="term" value="P:rRNA processing"/>
    <property type="evidence" value="ECO:0007669"/>
    <property type="project" value="InterPro"/>
</dbReference>
<feature type="compositionally biased region" description="Basic and acidic residues" evidence="6">
    <location>
        <begin position="445"/>
        <end position="462"/>
    </location>
</feature>
<feature type="compositionally biased region" description="Polar residues" evidence="6">
    <location>
        <begin position="559"/>
        <end position="572"/>
    </location>
</feature>
<feature type="compositionally biased region" description="Polar residues" evidence="6">
    <location>
        <begin position="97"/>
        <end position="106"/>
    </location>
</feature>
<evidence type="ECO:0000313" key="8">
    <source>
        <dbReference type="Proteomes" id="UP001163046"/>
    </source>
</evidence>
<dbReference type="PANTHER" id="PTHR14150:SF12">
    <property type="entry name" value="U3 SMALL NUCLEOLAR RNA-ASSOCIATED PROTEIN 14 HOMOLOG A"/>
    <property type="match status" value="1"/>
</dbReference>
<evidence type="ECO:0000256" key="1">
    <source>
        <dbReference type="ARBA" id="ARBA00004604"/>
    </source>
</evidence>
<accession>A0A9X0CN90</accession>
<feature type="region of interest" description="Disordered" evidence="6">
    <location>
        <begin position="46"/>
        <end position="106"/>
    </location>
</feature>
<keyword evidence="3" id="KW-0597">Phosphoprotein</keyword>
<evidence type="ECO:0000313" key="7">
    <source>
        <dbReference type="EMBL" id="KAJ7363653.1"/>
    </source>
</evidence>
<dbReference type="GO" id="GO:0032040">
    <property type="term" value="C:small-subunit processome"/>
    <property type="evidence" value="ECO:0007669"/>
    <property type="project" value="InterPro"/>
</dbReference>
<proteinExistence type="inferred from homology"/>
<dbReference type="PANTHER" id="PTHR14150">
    <property type="entry name" value="U3 SMALL NUCLEOLAR RNA-ASSOCIATED PROTEIN 14"/>
    <property type="match status" value="1"/>
</dbReference>
<feature type="compositionally biased region" description="Basic and acidic residues" evidence="6">
    <location>
        <begin position="513"/>
        <end position="530"/>
    </location>
</feature>
<feature type="compositionally biased region" description="Acidic residues" evidence="6">
    <location>
        <begin position="52"/>
        <end position="71"/>
    </location>
</feature>
<evidence type="ECO:0000256" key="6">
    <source>
        <dbReference type="SAM" id="MobiDB-lite"/>
    </source>
</evidence>
<feature type="region of interest" description="Disordered" evidence="6">
    <location>
        <begin position="371"/>
        <end position="588"/>
    </location>
</feature>
<evidence type="ECO:0000256" key="3">
    <source>
        <dbReference type="ARBA" id="ARBA00022553"/>
    </source>
</evidence>
<feature type="compositionally biased region" description="Low complexity" evidence="6">
    <location>
        <begin position="79"/>
        <end position="88"/>
    </location>
</feature>
<keyword evidence="5" id="KW-0175">Coiled coil</keyword>
<sequence>MASIQDEHVVEVSQNPLPVARSRGRGLHAKMAAEIALKIAPVRDKKERDQVLDLETELNASDEDVGNDSGDEEKHEQLLKAIKSLSSSGKKKHKTSQQRSEPNKTVSEFHLSVVKDSKQQVDLNDLIGSLNKSNEYGNLKKKLDSMQRNSGTLDVPLPKPEAQKIQRTIAYGETKKDIDKWAPTVKKNREAEHLSFPLKPFEPTKPTLRGLAVNFKPRTPLEQEVAAVLRGSAHVLERSNKELTEEEEKALLTMDLEEAKERRHELQKLRALQSYYEIKCHRMKKIKSKKYHRVKRKAEKRAAGKMAGEDLQNEDAEEALEKAERMRALERVSLKHRNTSKWAKHLIAKAGKNADAKKLIQDQLRISRTLTEKAVESESDEEMEAPAHAGGVEDDEDKSDMYGNLLTSEDNPWKLHTNGTRHLPETSSSLENDSSTKLHRLQPIRTEEAKENSDEDLEHTAAVEEESDDEFELQPVSLAEKTTKKSKKLQGTKTKRKSDVEEVEVTVKKSKKSEKSNKTDSKKTAKEGKKAGKKKLASKSKDKVESLHVTGDTIETENTDSANMDISGSSDNKINRKEHNVEREASNETVISKSKDICVDPKKIFRIEDHGNEVQDGESYSIQQKRIDIQQAFANDDVAEEFVQEKSEIEDASKPKDLDLSLPGWGAWAGAGIKPSEKKKKQFTKKADPAPLRKDKDLSHVIINEEKSKLFTKNQVSSVPYPYGNPVLFERSMRNPVGKHWNTGTTVDQLTKPRVSTLIGTIIEPIKATKQIKRYKPENRKRNKKGKESSGITIHS</sequence>
<dbReference type="AlphaFoldDB" id="A0A9X0CN90"/>
<feature type="coiled-coil region" evidence="5">
    <location>
        <begin position="306"/>
        <end position="333"/>
    </location>
</feature>
<dbReference type="InterPro" id="IPR006709">
    <property type="entry name" value="SSU_processome_Utp14"/>
</dbReference>
<protein>
    <submittedName>
        <fullName evidence="7">U3 small nucleolar RNA-associated protein 14 A</fullName>
    </submittedName>
</protein>
<feature type="compositionally biased region" description="Basic and acidic residues" evidence="6">
    <location>
        <begin position="1"/>
        <end position="10"/>
    </location>
</feature>
<reference evidence="7" key="1">
    <citation type="submission" date="2023-01" db="EMBL/GenBank/DDBJ databases">
        <title>Genome assembly of the deep-sea coral Lophelia pertusa.</title>
        <authorList>
            <person name="Herrera S."/>
            <person name="Cordes E."/>
        </authorList>
    </citation>
    <scope>NUCLEOTIDE SEQUENCE</scope>
    <source>
        <strain evidence="7">USNM1676648</strain>
        <tissue evidence="7">Polyp</tissue>
    </source>
</reference>
<evidence type="ECO:0000256" key="2">
    <source>
        <dbReference type="ARBA" id="ARBA00007774"/>
    </source>
</evidence>
<feature type="compositionally biased region" description="Acidic residues" evidence="6">
    <location>
        <begin position="463"/>
        <end position="472"/>
    </location>
</feature>
<feature type="compositionally biased region" description="Basic residues" evidence="6">
    <location>
        <begin position="484"/>
        <end position="496"/>
    </location>
</feature>
<feature type="region of interest" description="Disordered" evidence="6">
    <location>
        <begin position="1"/>
        <end position="23"/>
    </location>
</feature>
<organism evidence="7 8">
    <name type="scientific">Desmophyllum pertusum</name>
    <dbReference type="NCBI Taxonomy" id="174260"/>
    <lineage>
        <taxon>Eukaryota</taxon>
        <taxon>Metazoa</taxon>
        <taxon>Cnidaria</taxon>
        <taxon>Anthozoa</taxon>
        <taxon>Hexacorallia</taxon>
        <taxon>Scleractinia</taxon>
        <taxon>Caryophylliina</taxon>
        <taxon>Caryophylliidae</taxon>
        <taxon>Desmophyllum</taxon>
    </lineage>
</organism>
<dbReference type="OrthoDB" id="277439at2759"/>
<evidence type="ECO:0000256" key="5">
    <source>
        <dbReference type="SAM" id="Coils"/>
    </source>
</evidence>
<keyword evidence="8" id="KW-1185">Reference proteome</keyword>